<dbReference type="EMBL" id="JAMYWD010000007">
    <property type="protein sequence ID" value="KAJ4964635.1"/>
    <property type="molecule type" value="Genomic_DNA"/>
</dbReference>
<name>A0A9Q0HF35_9MAGN</name>
<proteinExistence type="inferred from homology"/>
<dbReference type="AlphaFoldDB" id="A0A9Q0HF35"/>
<evidence type="ECO:0008006" key="5">
    <source>
        <dbReference type="Google" id="ProtNLM"/>
    </source>
</evidence>
<evidence type="ECO:0000313" key="4">
    <source>
        <dbReference type="Proteomes" id="UP001141806"/>
    </source>
</evidence>
<dbReference type="Gene3D" id="3.40.50.1820">
    <property type="entry name" value="alpha/beta hydrolase"/>
    <property type="match status" value="1"/>
</dbReference>
<dbReference type="PANTHER" id="PTHR43329">
    <property type="entry name" value="EPOXIDE HYDROLASE"/>
    <property type="match status" value="1"/>
</dbReference>
<evidence type="ECO:0000256" key="2">
    <source>
        <dbReference type="ARBA" id="ARBA00038334"/>
    </source>
</evidence>
<comment type="similarity">
    <text evidence="2">Belongs to the AB hydrolase superfamily. Epoxide hydrolase family.</text>
</comment>
<dbReference type="SUPFAM" id="SSF53474">
    <property type="entry name" value="alpha/beta-Hydrolases"/>
    <property type="match status" value="1"/>
</dbReference>
<dbReference type="PRINTS" id="PR00412">
    <property type="entry name" value="EPOXHYDRLASE"/>
</dbReference>
<dbReference type="InterPro" id="IPR029058">
    <property type="entry name" value="AB_hydrolase_fold"/>
</dbReference>
<comment type="caution">
    <text evidence="3">The sequence shown here is derived from an EMBL/GenBank/DDBJ whole genome shotgun (WGS) entry which is preliminary data.</text>
</comment>
<keyword evidence="1" id="KW-0378">Hydrolase</keyword>
<dbReference type="Proteomes" id="UP001141806">
    <property type="component" value="Unassembled WGS sequence"/>
</dbReference>
<keyword evidence="4" id="KW-1185">Reference proteome</keyword>
<gene>
    <name evidence="3" type="ORF">NE237_016484</name>
</gene>
<dbReference type="GO" id="GO:0016787">
    <property type="term" value="F:hydrolase activity"/>
    <property type="evidence" value="ECO:0007669"/>
    <property type="project" value="UniProtKB-KW"/>
</dbReference>
<accession>A0A9Q0HF35</accession>
<organism evidence="3 4">
    <name type="scientific">Protea cynaroides</name>
    <dbReference type="NCBI Taxonomy" id="273540"/>
    <lineage>
        <taxon>Eukaryota</taxon>
        <taxon>Viridiplantae</taxon>
        <taxon>Streptophyta</taxon>
        <taxon>Embryophyta</taxon>
        <taxon>Tracheophyta</taxon>
        <taxon>Spermatophyta</taxon>
        <taxon>Magnoliopsida</taxon>
        <taxon>Proteales</taxon>
        <taxon>Proteaceae</taxon>
        <taxon>Protea</taxon>
    </lineage>
</organism>
<reference evidence="3" key="1">
    <citation type="journal article" date="2023" name="Plant J.">
        <title>The genome of the king protea, Protea cynaroides.</title>
        <authorList>
            <person name="Chang J."/>
            <person name="Duong T.A."/>
            <person name="Schoeman C."/>
            <person name="Ma X."/>
            <person name="Roodt D."/>
            <person name="Barker N."/>
            <person name="Li Z."/>
            <person name="Van de Peer Y."/>
            <person name="Mizrachi E."/>
        </authorList>
    </citation>
    <scope>NUCLEOTIDE SEQUENCE</scope>
    <source>
        <tissue evidence="3">Young leaves</tissue>
    </source>
</reference>
<evidence type="ECO:0000256" key="1">
    <source>
        <dbReference type="ARBA" id="ARBA00022801"/>
    </source>
</evidence>
<protein>
    <recommendedName>
        <fullName evidence="5">Epoxide hydrolase</fullName>
    </recommendedName>
</protein>
<dbReference type="OrthoDB" id="7130006at2759"/>
<evidence type="ECO:0000313" key="3">
    <source>
        <dbReference type="EMBL" id="KAJ4964635.1"/>
    </source>
</evidence>
<sequence>MQAALGDDYYICRFQEPGDMEDVCAQDDINYYASKFDITGFTGGLNYYRSLNLNWELTAPWTGVQVKVPVKFIVGDLDLVYNTPGAKAYIHGDGFKKDVPFLKDVVVMEGVGHFIQQERSDEISNHILDFIQRF</sequence>
<dbReference type="InterPro" id="IPR000639">
    <property type="entry name" value="Epox_hydrolase-like"/>
</dbReference>